<gene>
    <name evidence="3" type="ORF">AVT10_13400</name>
</gene>
<protein>
    <submittedName>
        <fullName evidence="3">Cell envelope biogenesis protein TolA</fullName>
    </submittedName>
</protein>
<name>A0ABR5YF99_9SPHN</name>
<dbReference type="EMBL" id="LQQO01000011">
    <property type="protein sequence ID" value="KZE15831.1"/>
    <property type="molecule type" value="Genomic_DNA"/>
</dbReference>
<organism evidence="3 4">
    <name type="scientific">Sphingomonas hankookensis</name>
    <dbReference type="NCBI Taxonomy" id="563996"/>
    <lineage>
        <taxon>Bacteria</taxon>
        <taxon>Pseudomonadati</taxon>
        <taxon>Pseudomonadota</taxon>
        <taxon>Alphaproteobacteria</taxon>
        <taxon>Sphingomonadales</taxon>
        <taxon>Sphingomonadaceae</taxon>
        <taxon>Sphingomonas</taxon>
    </lineage>
</organism>
<evidence type="ECO:0000313" key="3">
    <source>
        <dbReference type="EMBL" id="KZE15831.1"/>
    </source>
</evidence>
<keyword evidence="2" id="KW-1133">Transmembrane helix</keyword>
<evidence type="ECO:0000256" key="2">
    <source>
        <dbReference type="SAM" id="Phobius"/>
    </source>
</evidence>
<feature type="transmembrane region" description="Helical" evidence="2">
    <location>
        <begin position="7"/>
        <end position="29"/>
    </location>
</feature>
<evidence type="ECO:0000256" key="1">
    <source>
        <dbReference type="SAM" id="MobiDB-lite"/>
    </source>
</evidence>
<evidence type="ECO:0000313" key="4">
    <source>
        <dbReference type="Proteomes" id="UP000076609"/>
    </source>
</evidence>
<feature type="region of interest" description="Disordered" evidence="1">
    <location>
        <begin position="47"/>
        <end position="228"/>
    </location>
</feature>
<dbReference type="RefSeq" id="WP_066689645.1">
    <property type="nucleotide sequence ID" value="NZ_CP117025.1"/>
</dbReference>
<proteinExistence type="predicted"/>
<feature type="compositionally biased region" description="Pro residues" evidence="1">
    <location>
        <begin position="88"/>
        <end position="156"/>
    </location>
</feature>
<keyword evidence="2" id="KW-0812">Transmembrane</keyword>
<keyword evidence="2" id="KW-0472">Membrane</keyword>
<accession>A0ABR5YF99</accession>
<feature type="compositionally biased region" description="Low complexity" evidence="1">
    <location>
        <begin position="157"/>
        <end position="171"/>
    </location>
</feature>
<keyword evidence="4" id="KW-1185">Reference proteome</keyword>
<feature type="compositionally biased region" description="Polar residues" evidence="1">
    <location>
        <begin position="187"/>
        <end position="198"/>
    </location>
</feature>
<dbReference type="Proteomes" id="UP000076609">
    <property type="component" value="Unassembled WGS sequence"/>
</dbReference>
<comment type="caution">
    <text evidence="3">The sequence shown here is derived from an EMBL/GenBank/DDBJ whole genome shotgun (WGS) entry which is preliminary data.</text>
</comment>
<feature type="compositionally biased region" description="Low complexity" evidence="1">
    <location>
        <begin position="73"/>
        <end position="86"/>
    </location>
</feature>
<sequence length="337" mass="34761">MQKAEKIGLGAAVAGHVVLFGLLSVGFLATPNPVKLKNQPMDVSFAEEVAAEQSAPEQTDAPAISQAPETGAPEEAAPSEPVSEPEAAPEPEPAPPAPAPRSQPAPRPEPRPAPKPAPAPKPVPKPVPKPAPKPAPAPKPEPKPAPARQPARPAPARPTAVAKAPPKAAPAKPSPAPAKPATKPATTRGQGNNAQATAQRPRGGRLGNDFLKGIADTPAPGKAPAPRGTAVSAQSVAGLASAIQRQVQPCANKIPNPGPGANQIRSRIRLQMRSDGTFAARPELRGQTGIDDENRRYAQRVSELAIAALTQCAPYELPADLYEGGWKDIIINYKLPG</sequence>
<reference evidence="4" key="1">
    <citation type="submission" date="2016-01" db="EMBL/GenBank/DDBJ databases">
        <title>Draft genome of Chromobacterium sp. F49.</title>
        <authorList>
            <person name="Hong K.W."/>
        </authorList>
    </citation>
    <scope>NUCLEOTIDE SEQUENCE [LARGE SCALE GENOMIC DNA]</scope>
    <source>
        <strain evidence="4">CN3</strain>
    </source>
</reference>